<evidence type="ECO:0000313" key="1">
    <source>
        <dbReference type="EMBL" id="ORA33453.1"/>
    </source>
</evidence>
<dbReference type="RefSeq" id="WP_083165677.1">
    <property type="nucleotide sequence ID" value="NZ_MVHF01000020.1"/>
</dbReference>
<dbReference type="AlphaFoldDB" id="A0A1X0ATT8"/>
<reference evidence="1 2" key="1">
    <citation type="submission" date="2017-02" db="EMBL/GenBank/DDBJ databases">
        <title>The new phylogeny of genus Mycobacterium.</title>
        <authorList>
            <person name="Tortoli E."/>
            <person name="Trovato A."/>
            <person name="Cirillo D.M."/>
        </authorList>
    </citation>
    <scope>NUCLEOTIDE SEQUENCE [LARGE SCALE GENOMIC DNA]</scope>
    <source>
        <strain evidence="1 2">RW6</strain>
    </source>
</reference>
<gene>
    <name evidence="1" type="ORF">BST13_19545</name>
</gene>
<organism evidence="1 2">
    <name type="scientific">Mycobacterium aquaticum</name>
    <dbReference type="NCBI Taxonomy" id="1927124"/>
    <lineage>
        <taxon>Bacteria</taxon>
        <taxon>Bacillati</taxon>
        <taxon>Actinomycetota</taxon>
        <taxon>Actinomycetes</taxon>
        <taxon>Mycobacteriales</taxon>
        <taxon>Mycobacteriaceae</taxon>
        <taxon>Mycobacterium</taxon>
    </lineage>
</organism>
<dbReference type="Proteomes" id="UP000192448">
    <property type="component" value="Unassembled WGS sequence"/>
</dbReference>
<proteinExistence type="predicted"/>
<protein>
    <recommendedName>
        <fullName evidence="3">NIPSNAP domain-containing protein</fullName>
    </recommendedName>
</protein>
<evidence type="ECO:0008006" key="3">
    <source>
        <dbReference type="Google" id="ProtNLM"/>
    </source>
</evidence>
<dbReference type="EMBL" id="MVHF01000020">
    <property type="protein sequence ID" value="ORA33453.1"/>
    <property type="molecule type" value="Genomic_DNA"/>
</dbReference>
<keyword evidence="2" id="KW-1185">Reference proteome</keyword>
<evidence type="ECO:0000313" key="2">
    <source>
        <dbReference type="Proteomes" id="UP000192448"/>
    </source>
</evidence>
<comment type="caution">
    <text evidence="1">The sequence shown here is derived from an EMBL/GenBank/DDBJ whole genome shotgun (WGS) entry which is preliminary data.</text>
</comment>
<name>A0A1X0ATT8_9MYCO</name>
<accession>A0A1X0ATT8</accession>
<dbReference type="OrthoDB" id="4627586at2"/>
<sequence>MAIVATTIVHPNPGVTWDVIQSQLKRATTLARKHGAENVTGLVTMVGGQGTNTIGMLSTVADWATYGKVQESLNADPEYQSLLMDASQLATWENYLSQTIPDL</sequence>